<evidence type="ECO:0000256" key="12">
    <source>
        <dbReference type="ARBA" id="ARBA00024631"/>
    </source>
</evidence>
<proteinExistence type="inferred from homology"/>
<sequence length="1653" mass="184503">MPICHPCYLIDSCQSLLTQRRSMLWEWFKLPNIPQISQLPKEISKSLLDYLLRWTVGKYIDIDNALAEDGIDIYNRRLNTTSINSHLTSFPIETNSASLGRLSIQVPWSNLFNDPINVVIEDLHITFQPSTRSDTTDEPGITVDDLTEQYIENQDIVIPGSFDAPPAAVIDAESPSNQRTLLKSLINAILAKLRVNLKYTSIKFTEGVSDNGFDLRIGSLDYGDVDLDTQERKLKIDDIEIHSCGAPPDQSSQSQMFMSAQESLTLQTQQSQCILKLIDGITMKLCNNSLPTIEADFGRTLAVLYPSTISLILTLIEAFPPKTESSSNGADSVDSNDMFNLKASLKELRVLLLLDEVNQVINESDLWNGGDEAQIPGYFLDLNATNVNIKCTPECSLSVGDASILANDSVSTSPILVFDEAIAQVINEEFPRMSDWLAEDDGVNMFDHKSWKLLDRQTSQSEPPAVTMTRNDVKLSPVHFFVDLGIIERFFGSDLFKALDFTTKDHRHDSVVNSLLTEAEKQNDPSLSEVLTPLQKVPFLLTVSALRISVRCPPPLGQQSLRSGILAIDARCLKLTPNSTSTDVSVEWSNVNWLDARHIREKMQSIARIRESRFIIEKRKRQSPKLTFNVPFIELKFRKREVIGLQYLADDFAQFSERLKLSASGTSKKEDVMQSVVELVKSRLIVADETSTSAYVDDSMDDFFSAEASTHKDAASSLVDDTDIDINLEAGTYTIDVPTVNLNTGEETGDYATIVADARAVTLSAKFGNKSTKNKMTLRVIAAMLTVGEPNSDKIIESMNFNDRPALDLRFATYLSEKYVKSSTADVVLSSIVLNSNMQMNSITSLAKMLETPPGVFENAIPSDVTTLTVKLKDVSFRICPDVSKRRLVVNFGNTHSQLTLRPNSQANTVKIVSGNTSVHLIDDVTQMLDDKRDEEGSDVLVDCLRNYWKTKGYVHIAELVKLTAKTKLTKSQEEPKITADIFYADTRVGLCADSLSTLIKLLSDVSPKSSGTSNDSSIQSNDDKDPYTNLLASLDESAFKQLPDAIVAADLVDDDIPSNQEYIYETTTQQQERYLKEQTVDFDAFEEGLTPSSSDDLRDNVDDYIIPATSQPNEIVRQLIPDAVMQSNFIEALRNKLDGSVKVAIKPYMEVQLHSADTSLQLFEGCDWPATRHRIEEEHNRIRKKLVKFRQLLASGQQADGTEEELSFDVYGAYNVGISQHVNGNEEILKAIDEELGDESEWQTLVTPTHSRRPSENTSTRQADFRKSLYRSKGPFVEITACGVKSTMQKFEKEEKSSDIKLSIKDVEILDRKQKSNWRKFMTSLDKDLRGNVRESESNMVEISLDTLLTEGGEEEVALHSHVLPLKLNMDQDALDFLKRFFAFKDDTDANGDVEKGPYIRQAIVDPVEIKMDYNPKHVNYAALREGKTIELMNFFHFDGSEIILRKMMITGITGWSKLFEILQDTWTPDVKANQLSDVVSGVAPIRSLVNVGSGFADLVLLPIEQYKHDKRIIRGLQKGGSAFARNAGMEALRMGARLTNGTQVVLEHAESILAGKSSEDKLTMETVDEVSEPMTLRQGMESAYKSLNNNLNEAAQTILAVPMEVFEKGEKNKPIIKAVPIAILKPLIGLTTAASKIQQGFLNKYDKNDCN</sequence>
<dbReference type="GO" id="GO:0061709">
    <property type="term" value="P:reticulophagy"/>
    <property type="evidence" value="ECO:0007669"/>
    <property type="project" value="TreeGrafter"/>
</dbReference>
<dbReference type="eggNOG" id="KOG2993">
    <property type="taxonomic scope" value="Eukaryota"/>
</dbReference>
<dbReference type="GO" id="GO:0034045">
    <property type="term" value="C:phagophore assembly site membrane"/>
    <property type="evidence" value="ECO:0007669"/>
    <property type="project" value="UniProtKB-SubCell"/>
</dbReference>
<dbReference type="GO" id="GO:0034727">
    <property type="term" value="P:piecemeal microautophagy of the nucleus"/>
    <property type="evidence" value="ECO:0007669"/>
    <property type="project" value="TreeGrafter"/>
</dbReference>
<evidence type="ECO:0000256" key="9">
    <source>
        <dbReference type="ARBA" id="ARBA00023136"/>
    </source>
</evidence>
<dbReference type="GO" id="GO:0061908">
    <property type="term" value="C:phagophore"/>
    <property type="evidence" value="ECO:0007669"/>
    <property type="project" value="TreeGrafter"/>
</dbReference>
<evidence type="ECO:0000256" key="1">
    <source>
        <dbReference type="ARBA" id="ARBA00004406"/>
    </source>
</evidence>
<evidence type="ECO:0000256" key="5">
    <source>
        <dbReference type="ARBA" id="ARBA00022448"/>
    </source>
</evidence>
<keyword evidence="8" id="KW-0445">Lipid transport</keyword>
<reference evidence="14 15" key="1">
    <citation type="journal article" date="2012" name="Fungal Genet. Biol.">
        <title>The genome of the xerotolerant mold Wallemia sebi reveals adaptations to osmotic stress and suggests cryptic sexual reproduction.</title>
        <authorList>
            <person name="Padamsee M."/>
            <person name="Kumar T.K.A."/>
            <person name="Riley R."/>
            <person name="Binder M."/>
            <person name="Boyd A."/>
            <person name="Calvo A.M."/>
            <person name="Furukawa K."/>
            <person name="Hesse C."/>
            <person name="Hohmann S."/>
            <person name="James T.Y."/>
            <person name="LaButti K."/>
            <person name="Lapidus A."/>
            <person name="Lindquist E."/>
            <person name="Lucas S."/>
            <person name="Miller K."/>
            <person name="Shantappa S."/>
            <person name="Grigoriev I.V."/>
            <person name="Hibbett D.S."/>
            <person name="McLaughlin D.J."/>
            <person name="Spatafora J.W."/>
            <person name="Aime M.C."/>
        </authorList>
    </citation>
    <scope>NUCLEOTIDE SEQUENCE [LARGE SCALE GENOMIC DNA]</scope>
    <source>
        <strain evidence="15">ATCC MYA-4683 / CBS 633.66</strain>
    </source>
</reference>
<dbReference type="OMA" id="CISSTHL"/>
<dbReference type="InterPro" id="IPR026849">
    <property type="entry name" value="ATG2"/>
</dbReference>
<dbReference type="GO" id="GO:0006869">
    <property type="term" value="P:lipid transport"/>
    <property type="evidence" value="ECO:0007669"/>
    <property type="project" value="UniProtKB-KW"/>
</dbReference>
<dbReference type="HOGENOM" id="CLU_000795_0_0_1"/>
<organism evidence="14 15">
    <name type="scientific">Wallemia mellicola (strain ATCC MYA-4683 / CBS 633.66)</name>
    <name type="common">Wallemia sebi (CBS 633.66)</name>
    <dbReference type="NCBI Taxonomy" id="671144"/>
    <lineage>
        <taxon>Eukaryota</taxon>
        <taxon>Fungi</taxon>
        <taxon>Dikarya</taxon>
        <taxon>Basidiomycota</taxon>
        <taxon>Wallemiomycotina</taxon>
        <taxon>Wallemiomycetes</taxon>
        <taxon>Wallemiales</taxon>
        <taxon>Wallemiaceae</taxon>
        <taxon>Wallemia</taxon>
    </lineage>
</organism>
<comment type="subcellular location">
    <subcellularLocation>
        <location evidence="1">Endoplasmic reticulum membrane</location>
        <topology evidence="1">Peripheral membrane protein</topology>
    </subcellularLocation>
    <subcellularLocation>
        <location evidence="2">Preautophagosomal structure membrane</location>
        <topology evidence="2">Peripheral membrane protein</topology>
    </subcellularLocation>
</comment>
<comment type="similarity">
    <text evidence="3">Belongs to the ATG2 family.</text>
</comment>
<keyword evidence="6" id="KW-0256">Endoplasmic reticulum</keyword>
<evidence type="ECO:0000256" key="13">
    <source>
        <dbReference type="SAM" id="MobiDB-lite"/>
    </source>
</evidence>
<feature type="region of interest" description="Disordered" evidence="13">
    <location>
        <begin position="1247"/>
        <end position="1266"/>
    </location>
</feature>
<accession>I4YFY9</accession>
<dbReference type="GO" id="GO:0043495">
    <property type="term" value="F:protein-membrane adaptor activity"/>
    <property type="evidence" value="ECO:0007669"/>
    <property type="project" value="TreeGrafter"/>
</dbReference>
<evidence type="ECO:0000256" key="6">
    <source>
        <dbReference type="ARBA" id="ARBA00022824"/>
    </source>
</evidence>
<dbReference type="EMBL" id="JH668226">
    <property type="protein sequence ID" value="EIM22881.1"/>
    <property type="molecule type" value="Genomic_DNA"/>
</dbReference>
<comment type="catalytic activity">
    <reaction evidence="11">
        <text>a 1,2-diacyl-sn-glycero-3-phosphoethanolamine(in) = a 1,2-diacyl-sn-glycero-3-phosphoethanolamine(out)</text>
        <dbReference type="Rhea" id="RHEA:38895"/>
        <dbReference type="ChEBI" id="CHEBI:64612"/>
    </reaction>
</comment>
<keyword evidence="5" id="KW-0813">Transport</keyword>
<dbReference type="Pfam" id="PF13329">
    <property type="entry name" value="ATG2_CAD"/>
    <property type="match status" value="1"/>
</dbReference>
<evidence type="ECO:0000313" key="15">
    <source>
        <dbReference type="Proteomes" id="UP000005242"/>
    </source>
</evidence>
<keyword evidence="9" id="KW-0472">Membrane</keyword>
<dbReference type="Proteomes" id="UP000005242">
    <property type="component" value="Unassembled WGS sequence"/>
</dbReference>
<evidence type="ECO:0000256" key="11">
    <source>
        <dbReference type="ARBA" id="ARBA00024615"/>
    </source>
</evidence>
<evidence type="ECO:0000256" key="8">
    <source>
        <dbReference type="ARBA" id="ARBA00023055"/>
    </source>
</evidence>
<comment type="catalytic activity">
    <reaction evidence="10">
        <text>a 1,2-diacyl-sn-glycero-3-phospho-L-serine(in) = a 1,2-diacyl-sn-glycero-3-phospho-L-serine(out)</text>
        <dbReference type="Rhea" id="RHEA:38663"/>
        <dbReference type="ChEBI" id="CHEBI:57262"/>
    </reaction>
</comment>
<evidence type="ECO:0000256" key="7">
    <source>
        <dbReference type="ARBA" id="ARBA00023006"/>
    </source>
</evidence>
<dbReference type="PANTHER" id="PTHR13190">
    <property type="entry name" value="AUTOPHAGY-RELATED 2, ISOFORM A"/>
    <property type="match status" value="1"/>
</dbReference>
<protein>
    <recommendedName>
        <fullName evidence="4">Autophagy-related protein 2</fullName>
    </recommendedName>
</protein>
<gene>
    <name evidence="14" type="ORF">WALSEDRAFT_62898</name>
</gene>
<dbReference type="STRING" id="671144.I4YFY9"/>
<name>I4YFY9_WALMC</name>
<dbReference type="RefSeq" id="XP_006956930.1">
    <property type="nucleotide sequence ID" value="XM_006956868.1"/>
</dbReference>
<dbReference type="GO" id="GO:0000045">
    <property type="term" value="P:autophagosome assembly"/>
    <property type="evidence" value="ECO:0007669"/>
    <property type="project" value="TreeGrafter"/>
</dbReference>
<dbReference type="InParanoid" id="I4YFY9"/>
<dbReference type="GO" id="GO:0061723">
    <property type="term" value="P:glycophagy"/>
    <property type="evidence" value="ECO:0007669"/>
    <property type="project" value="TreeGrafter"/>
</dbReference>
<evidence type="ECO:0000256" key="3">
    <source>
        <dbReference type="ARBA" id="ARBA00009714"/>
    </source>
</evidence>
<evidence type="ECO:0000313" key="14">
    <source>
        <dbReference type="EMBL" id="EIM22881.1"/>
    </source>
</evidence>
<dbReference type="GO" id="GO:0000422">
    <property type="term" value="P:autophagy of mitochondrion"/>
    <property type="evidence" value="ECO:0007669"/>
    <property type="project" value="TreeGrafter"/>
</dbReference>
<evidence type="ECO:0000256" key="10">
    <source>
        <dbReference type="ARBA" id="ARBA00024479"/>
    </source>
</evidence>
<dbReference type="GO" id="GO:0032266">
    <property type="term" value="F:phosphatidylinositol-3-phosphate binding"/>
    <property type="evidence" value="ECO:0007669"/>
    <property type="project" value="TreeGrafter"/>
</dbReference>
<dbReference type="PANTHER" id="PTHR13190:SF1">
    <property type="entry name" value="AUTOPHAGY-RELATED 2, ISOFORM A"/>
    <property type="match status" value="1"/>
</dbReference>
<dbReference type="GO" id="GO:0005789">
    <property type="term" value="C:endoplasmic reticulum membrane"/>
    <property type="evidence" value="ECO:0007669"/>
    <property type="project" value="UniProtKB-SubCell"/>
</dbReference>
<evidence type="ECO:0000256" key="2">
    <source>
        <dbReference type="ARBA" id="ARBA00004623"/>
    </source>
</evidence>
<comment type="catalytic activity">
    <reaction evidence="12">
        <text>a 1,2-diacyl-sn-glycero-3-phosphocholine(in) = a 1,2-diacyl-sn-glycero-3-phosphocholine(out)</text>
        <dbReference type="Rhea" id="RHEA:38571"/>
        <dbReference type="ChEBI" id="CHEBI:57643"/>
    </reaction>
</comment>
<keyword evidence="7" id="KW-0072">Autophagy</keyword>
<dbReference type="KEGG" id="wse:WALSEDRAFT_62898"/>
<evidence type="ECO:0000256" key="4">
    <source>
        <dbReference type="ARBA" id="ARBA00018070"/>
    </source>
</evidence>
<keyword evidence="15" id="KW-1185">Reference proteome</keyword>
<dbReference type="OrthoDB" id="18982at2759"/>
<dbReference type="GeneID" id="18474796"/>